<dbReference type="GO" id="GO:0016747">
    <property type="term" value="F:acyltransferase activity, transferring groups other than amino-acyl groups"/>
    <property type="evidence" value="ECO:0007669"/>
    <property type="project" value="InterPro"/>
</dbReference>
<name>A0AAW8DLH9_9MICC</name>
<dbReference type="PROSITE" id="PS51186">
    <property type="entry name" value="GNAT"/>
    <property type="match status" value="1"/>
</dbReference>
<dbReference type="InterPro" id="IPR016181">
    <property type="entry name" value="Acyl_CoA_acyltransferase"/>
</dbReference>
<keyword evidence="4" id="KW-0689">Ribosomal protein</keyword>
<evidence type="ECO:0000259" key="3">
    <source>
        <dbReference type="PROSITE" id="PS51186"/>
    </source>
</evidence>
<dbReference type="Proteomes" id="UP001230951">
    <property type="component" value="Unassembled WGS sequence"/>
</dbReference>
<dbReference type="PANTHER" id="PTHR43877">
    <property type="entry name" value="AMINOALKYLPHOSPHONATE N-ACETYLTRANSFERASE-RELATED-RELATED"/>
    <property type="match status" value="1"/>
</dbReference>
<evidence type="ECO:0000256" key="2">
    <source>
        <dbReference type="ARBA" id="ARBA00023315"/>
    </source>
</evidence>
<evidence type="ECO:0000313" key="4">
    <source>
        <dbReference type="EMBL" id="MDP9907015.1"/>
    </source>
</evidence>
<comment type="caution">
    <text evidence="4">The sequence shown here is derived from an EMBL/GenBank/DDBJ whole genome shotgun (WGS) entry which is preliminary data.</text>
</comment>
<evidence type="ECO:0000313" key="7">
    <source>
        <dbReference type="Proteomes" id="UP001242995"/>
    </source>
</evidence>
<dbReference type="Proteomes" id="UP001242995">
    <property type="component" value="Unassembled WGS sequence"/>
</dbReference>
<dbReference type="RefSeq" id="WP_059388716.1">
    <property type="nucleotide sequence ID" value="NZ_JAUSRG010000016.1"/>
</dbReference>
<proteinExistence type="predicted"/>
<dbReference type="EMBL" id="JAUSRG010000016">
    <property type="protein sequence ID" value="MDP9907015.1"/>
    <property type="molecule type" value="Genomic_DNA"/>
</dbReference>
<dbReference type="SUPFAM" id="SSF55729">
    <property type="entry name" value="Acyl-CoA N-acyltransferases (Nat)"/>
    <property type="match status" value="1"/>
</dbReference>
<dbReference type="EMBL" id="JAUSTF010000009">
    <property type="protein sequence ID" value="MDQ0182055.1"/>
    <property type="molecule type" value="Genomic_DNA"/>
</dbReference>
<keyword evidence="4" id="KW-0687">Ribonucleoprotein</keyword>
<gene>
    <name evidence="4" type="ORF">J2S90_004005</name>
    <name evidence="5" type="ORF">J2S93_003502</name>
</gene>
<dbReference type="InterPro" id="IPR000182">
    <property type="entry name" value="GNAT_dom"/>
</dbReference>
<dbReference type="Gene3D" id="3.40.630.30">
    <property type="match status" value="1"/>
</dbReference>
<dbReference type="GO" id="GO:0005840">
    <property type="term" value="C:ribosome"/>
    <property type="evidence" value="ECO:0007669"/>
    <property type="project" value="UniProtKB-KW"/>
</dbReference>
<evidence type="ECO:0000313" key="5">
    <source>
        <dbReference type="EMBL" id="MDQ0182055.1"/>
    </source>
</evidence>
<dbReference type="AlphaFoldDB" id="A0AAW8DLH9"/>
<organism evidence="4 7">
    <name type="scientific">Arthrobacter bambusae</name>
    <dbReference type="NCBI Taxonomy" id="1338426"/>
    <lineage>
        <taxon>Bacteria</taxon>
        <taxon>Bacillati</taxon>
        <taxon>Actinomycetota</taxon>
        <taxon>Actinomycetes</taxon>
        <taxon>Micrococcales</taxon>
        <taxon>Micrococcaceae</taxon>
        <taxon>Arthrobacter</taxon>
    </lineage>
</organism>
<keyword evidence="2" id="KW-0012">Acyltransferase</keyword>
<dbReference type="InterPro" id="IPR050832">
    <property type="entry name" value="Bact_Acetyltransf"/>
</dbReference>
<reference evidence="4 6" key="1">
    <citation type="submission" date="2023-07" db="EMBL/GenBank/DDBJ databases">
        <title>Sorghum-associated microbial communities from plants grown in Nebraska, USA.</title>
        <authorList>
            <person name="Schachtman D."/>
        </authorList>
    </citation>
    <scope>NUCLEOTIDE SEQUENCE</scope>
    <source>
        <strain evidence="4">DS1006</strain>
        <strain evidence="5 6">DS1016</strain>
    </source>
</reference>
<evidence type="ECO:0000256" key="1">
    <source>
        <dbReference type="ARBA" id="ARBA00022679"/>
    </source>
</evidence>
<accession>A0AAW8DLH9</accession>
<dbReference type="PANTHER" id="PTHR43877:SF2">
    <property type="entry name" value="AMINOALKYLPHOSPHONATE N-ACETYLTRANSFERASE-RELATED"/>
    <property type="match status" value="1"/>
</dbReference>
<dbReference type="Pfam" id="PF00583">
    <property type="entry name" value="Acetyltransf_1"/>
    <property type="match status" value="1"/>
</dbReference>
<keyword evidence="6" id="KW-1185">Reference proteome</keyword>
<dbReference type="CDD" id="cd04301">
    <property type="entry name" value="NAT_SF"/>
    <property type="match status" value="1"/>
</dbReference>
<keyword evidence="1" id="KW-0808">Transferase</keyword>
<protein>
    <submittedName>
        <fullName evidence="4">Ribosomal protein S18 acetylase RimI-like enzyme</fullName>
    </submittedName>
</protein>
<sequence>MSHANPGVKPLLSMVLDEGVFTLRRAHWEDLPAILRLLAADQLGSSRENAEDVGPYLQAFQQINEDPAQLLVVGHLNGACVATFQLSFIPGLARKGSLRCQIEAVRVAAELRDHGVGAAMMQWAIEEARNRGCTLVQLTSDKSRKDAHRFYERLGFVASHEGMKLAL</sequence>
<evidence type="ECO:0000313" key="6">
    <source>
        <dbReference type="Proteomes" id="UP001230951"/>
    </source>
</evidence>
<feature type="domain" description="N-acetyltransferase" evidence="3">
    <location>
        <begin position="21"/>
        <end position="167"/>
    </location>
</feature>